<name>A0A8J2Z404_9GAMM</name>
<gene>
    <name evidence="2" type="ORF">GCM10010995_08720</name>
</gene>
<accession>A0A8J2Z404</accession>
<keyword evidence="1" id="KW-0472">Membrane</keyword>
<reference evidence="2" key="1">
    <citation type="journal article" date="2014" name="Int. J. Syst. Evol. Microbiol.">
        <title>Complete genome sequence of Corynebacterium casei LMG S-19264T (=DSM 44701T), isolated from a smear-ripened cheese.</title>
        <authorList>
            <consortium name="US DOE Joint Genome Institute (JGI-PGF)"/>
            <person name="Walter F."/>
            <person name="Albersmeier A."/>
            <person name="Kalinowski J."/>
            <person name="Ruckert C."/>
        </authorList>
    </citation>
    <scope>NUCLEOTIDE SEQUENCE</scope>
    <source>
        <strain evidence="2">CGMCC 1.15758</strain>
    </source>
</reference>
<organism evidence="2 3">
    <name type="scientific">Cysteiniphilum litorale</name>
    <dbReference type="NCBI Taxonomy" id="2056700"/>
    <lineage>
        <taxon>Bacteria</taxon>
        <taxon>Pseudomonadati</taxon>
        <taxon>Pseudomonadota</taxon>
        <taxon>Gammaproteobacteria</taxon>
        <taxon>Thiotrichales</taxon>
        <taxon>Fastidiosibacteraceae</taxon>
        <taxon>Cysteiniphilum</taxon>
    </lineage>
</organism>
<dbReference type="AlphaFoldDB" id="A0A8J2Z404"/>
<protein>
    <submittedName>
        <fullName evidence="2">Uncharacterized protein</fullName>
    </submittedName>
</protein>
<dbReference type="Proteomes" id="UP000636949">
    <property type="component" value="Unassembled WGS sequence"/>
</dbReference>
<comment type="caution">
    <text evidence="2">The sequence shown here is derived from an EMBL/GenBank/DDBJ whole genome shotgun (WGS) entry which is preliminary data.</text>
</comment>
<keyword evidence="3" id="KW-1185">Reference proteome</keyword>
<evidence type="ECO:0000256" key="1">
    <source>
        <dbReference type="SAM" id="Phobius"/>
    </source>
</evidence>
<dbReference type="RefSeq" id="WP_117001789.1">
    <property type="nucleotide sequence ID" value="NZ_BMJS01000006.1"/>
</dbReference>
<dbReference type="EMBL" id="BMJS01000006">
    <property type="protein sequence ID" value="GGF93765.1"/>
    <property type="molecule type" value="Genomic_DNA"/>
</dbReference>
<feature type="transmembrane region" description="Helical" evidence="1">
    <location>
        <begin position="27"/>
        <end position="50"/>
    </location>
</feature>
<proteinExistence type="predicted"/>
<keyword evidence="1" id="KW-1133">Transmembrane helix</keyword>
<feature type="transmembrane region" description="Helical" evidence="1">
    <location>
        <begin position="56"/>
        <end position="76"/>
    </location>
</feature>
<sequence>MSQENYSIPFRKSLNVRVVILGVERRLFYFELILILSMVSATRFSFYLWYVPLAALFLHGFFMYATKADPIITSVFRRTWRNRSSWIRPNYHPSQPTMGYEPPNRVLSSFPDVDDVKVGKKAISSRFKK</sequence>
<evidence type="ECO:0000313" key="3">
    <source>
        <dbReference type="Proteomes" id="UP000636949"/>
    </source>
</evidence>
<reference evidence="2" key="2">
    <citation type="submission" date="2020-09" db="EMBL/GenBank/DDBJ databases">
        <authorList>
            <person name="Sun Q."/>
            <person name="Zhou Y."/>
        </authorList>
    </citation>
    <scope>NUCLEOTIDE SEQUENCE</scope>
    <source>
        <strain evidence="2">CGMCC 1.15758</strain>
    </source>
</reference>
<keyword evidence="1" id="KW-0812">Transmembrane</keyword>
<evidence type="ECO:0000313" key="2">
    <source>
        <dbReference type="EMBL" id="GGF93765.1"/>
    </source>
</evidence>